<dbReference type="GO" id="GO:0019888">
    <property type="term" value="F:protein phosphatase regulator activity"/>
    <property type="evidence" value="ECO:0007669"/>
    <property type="project" value="InterPro"/>
</dbReference>
<feature type="compositionally biased region" description="Basic residues" evidence="2">
    <location>
        <begin position="736"/>
        <end position="745"/>
    </location>
</feature>
<feature type="region of interest" description="Disordered" evidence="2">
    <location>
        <begin position="173"/>
        <end position="514"/>
    </location>
</feature>
<dbReference type="Proteomes" id="UP000024635">
    <property type="component" value="Unassembled WGS sequence"/>
</dbReference>
<dbReference type="EMBL" id="JARK01001400">
    <property type="protein sequence ID" value="EYC08742.1"/>
    <property type="molecule type" value="Genomic_DNA"/>
</dbReference>
<dbReference type="PANTHER" id="PTHR16487">
    <property type="entry name" value="PPP4R2-RELATED PROTEIN"/>
    <property type="match status" value="1"/>
</dbReference>
<dbReference type="GO" id="GO:0005737">
    <property type="term" value="C:cytoplasm"/>
    <property type="evidence" value="ECO:0007669"/>
    <property type="project" value="TreeGrafter"/>
</dbReference>
<dbReference type="Pfam" id="PF09184">
    <property type="entry name" value="PPP4R2"/>
    <property type="match status" value="1"/>
</dbReference>
<reference evidence="4" key="1">
    <citation type="journal article" date="2015" name="Nat. Genet.">
        <title>The genome and transcriptome of the zoonotic hookworm Ancylostoma ceylanicum identify infection-specific gene families.</title>
        <authorList>
            <person name="Schwarz E.M."/>
            <person name="Hu Y."/>
            <person name="Antoshechkin I."/>
            <person name="Miller M.M."/>
            <person name="Sternberg P.W."/>
            <person name="Aroian R.V."/>
        </authorList>
    </citation>
    <scope>NUCLEOTIDE SEQUENCE</scope>
    <source>
        <strain evidence="4">HY135</strain>
    </source>
</reference>
<feature type="compositionally biased region" description="Basic and acidic residues" evidence="2">
    <location>
        <begin position="204"/>
        <end position="217"/>
    </location>
</feature>
<dbReference type="AlphaFoldDB" id="A0A016U1K2"/>
<protein>
    <submittedName>
        <fullName evidence="3">Uncharacterized protein</fullName>
    </submittedName>
</protein>
<dbReference type="STRING" id="53326.A0A016U1K2"/>
<keyword evidence="4" id="KW-1185">Reference proteome</keyword>
<dbReference type="PANTHER" id="PTHR16487:SF0">
    <property type="entry name" value="PROTEIN PHOSPHATASE 4 REGULATORY SUBUNIT 2-RELATED"/>
    <property type="match status" value="1"/>
</dbReference>
<dbReference type="OrthoDB" id="5906525at2759"/>
<dbReference type="GO" id="GO:0005634">
    <property type="term" value="C:nucleus"/>
    <property type="evidence" value="ECO:0007669"/>
    <property type="project" value="TreeGrafter"/>
</dbReference>
<evidence type="ECO:0000256" key="2">
    <source>
        <dbReference type="SAM" id="MobiDB-lite"/>
    </source>
</evidence>
<feature type="compositionally biased region" description="Acidic residues" evidence="2">
    <location>
        <begin position="690"/>
        <end position="699"/>
    </location>
</feature>
<comment type="similarity">
    <text evidence="1">Belongs to the PPP4R2 family.</text>
</comment>
<evidence type="ECO:0000256" key="1">
    <source>
        <dbReference type="ARBA" id="ARBA00009207"/>
    </source>
</evidence>
<feature type="compositionally biased region" description="Basic residues" evidence="2">
    <location>
        <begin position="218"/>
        <end position="234"/>
    </location>
</feature>
<organism evidence="3 4">
    <name type="scientific">Ancylostoma ceylanicum</name>
    <dbReference type="NCBI Taxonomy" id="53326"/>
    <lineage>
        <taxon>Eukaryota</taxon>
        <taxon>Metazoa</taxon>
        <taxon>Ecdysozoa</taxon>
        <taxon>Nematoda</taxon>
        <taxon>Chromadorea</taxon>
        <taxon>Rhabditida</taxon>
        <taxon>Rhabditina</taxon>
        <taxon>Rhabditomorpha</taxon>
        <taxon>Strongyloidea</taxon>
        <taxon>Ancylostomatidae</taxon>
        <taxon>Ancylostomatinae</taxon>
        <taxon>Ancylostoma</taxon>
    </lineage>
</organism>
<feature type="compositionally biased region" description="Basic and acidic residues" evidence="2">
    <location>
        <begin position="479"/>
        <end position="490"/>
    </location>
</feature>
<sequence>MSDVDTPLTPIMEELILDEDWPQSVFVQKEGVLCEVDDTASEPDYCQALPADYITDLDREIELSRGFRVENASDFPDESDVEDESDASDAHYDKSKLKYEISITSREPGMITILKGKKYYCSPGKDPKYLNETTDHFEHELSLEAFKSGLMNINYSLIPQGVPKSLMVKLEPEDDYESGTSTHDQPKKPKKHKRARARKLVRVIKVETPEKSPEPVRKRSKDHKRPRPPKPSRSIKKEAPEESRESKRKHNKRAPPKKSTSVVKEEPPGEIQDTKINPTNDHKPESTPKLDRIIKEEPPDDYPDFKFDPLDDYKGKCEPKVEPEVKEEPSDKIQESKNKPSDRDKRAPAPKPTRVIKEEPPDEIQESKNKPSNERKRAHAPKPTRVVKEEPTDEIQESKNKPSNERKRAHAPKPTRVVKEEPPDEIQKSKTNPSNRNKRAPAPKPTRVVKEESPDEIQKSKTNPSNRNKRAPAPKPTRVVKEEPPDESRKFKINRSNSDKRARAPKPTRVVKEEPPDEIQEVFEVFHSNDYVEEVEPAPVEWIVDYMSQVARTGKSSIPWNEIRRAVLKKLKKEIRERARRYSIHDAKKASQDENAELHDTCKYVYKKLRKFDDFPITFRRICEILSNPPRCCAKLPAFISAMEKVVDVDVTASVYSQQKSRKVKRANTFFFDDSKFGGLLTSEPKYDVDSDSDPDYDGENSTYEWGSRRRQTDRHKRKKHRRDDSSPEYIPEHLSRKKPRHGKKAMSDLSNYK</sequence>
<feature type="compositionally biased region" description="Basic and acidic residues" evidence="2">
    <location>
        <begin position="235"/>
        <end position="245"/>
    </location>
</feature>
<comment type="caution">
    <text evidence="3">The sequence shown here is derived from an EMBL/GenBank/DDBJ whole genome shotgun (WGS) entry which is preliminary data.</text>
</comment>
<feature type="compositionally biased region" description="Basic residues" evidence="2">
    <location>
        <begin position="709"/>
        <end position="722"/>
    </location>
</feature>
<feature type="compositionally biased region" description="Basic and acidic residues" evidence="2">
    <location>
        <begin position="355"/>
        <end position="375"/>
    </location>
</feature>
<feature type="compositionally biased region" description="Basic and acidic residues" evidence="2">
    <location>
        <begin position="386"/>
        <end position="406"/>
    </location>
</feature>
<dbReference type="InterPro" id="IPR015267">
    <property type="entry name" value="PPP4R2"/>
</dbReference>
<gene>
    <name evidence="3" type="primary">Acey_s0064.g3509</name>
    <name evidence="3" type="ORF">Y032_0064g3509</name>
</gene>
<dbReference type="GO" id="GO:0030289">
    <property type="term" value="C:protein phosphatase 4 complex"/>
    <property type="evidence" value="ECO:0007669"/>
    <property type="project" value="InterPro"/>
</dbReference>
<evidence type="ECO:0000313" key="4">
    <source>
        <dbReference type="Proteomes" id="UP000024635"/>
    </source>
</evidence>
<name>A0A016U1K2_9BILA</name>
<evidence type="ECO:0000313" key="3">
    <source>
        <dbReference type="EMBL" id="EYC08742.1"/>
    </source>
</evidence>
<accession>A0A016U1K2</accession>
<feature type="compositionally biased region" description="Basic and acidic residues" evidence="2">
    <location>
        <begin position="448"/>
        <end position="459"/>
    </location>
</feature>
<feature type="compositionally biased region" description="Basic and acidic residues" evidence="2">
    <location>
        <begin position="417"/>
        <end position="428"/>
    </location>
</feature>
<feature type="compositionally biased region" description="Basic and acidic residues" evidence="2">
    <location>
        <begin position="280"/>
        <end position="347"/>
    </location>
</feature>
<feature type="compositionally biased region" description="Basic residues" evidence="2">
    <location>
        <begin position="188"/>
        <end position="202"/>
    </location>
</feature>
<proteinExistence type="inferred from homology"/>
<feature type="compositionally biased region" description="Basic residues" evidence="2">
    <location>
        <begin position="246"/>
        <end position="256"/>
    </location>
</feature>
<feature type="region of interest" description="Disordered" evidence="2">
    <location>
        <begin position="688"/>
        <end position="754"/>
    </location>
</feature>
<feature type="compositionally biased region" description="Basic and acidic residues" evidence="2">
    <location>
        <begin position="723"/>
        <end position="735"/>
    </location>
</feature>